<evidence type="ECO:0000313" key="2">
    <source>
        <dbReference type="Proteomes" id="UP001438707"/>
    </source>
</evidence>
<dbReference type="AlphaFoldDB" id="A0AAW1RJ40"/>
<accession>A0AAW1RJ40</accession>
<reference evidence="1 2" key="1">
    <citation type="journal article" date="2024" name="Nat. Commun.">
        <title>Phylogenomics reveals the evolutionary origins of lichenization in chlorophyte algae.</title>
        <authorList>
            <person name="Puginier C."/>
            <person name="Libourel C."/>
            <person name="Otte J."/>
            <person name="Skaloud P."/>
            <person name="Haon M."/>
            <person name="Grisel S."/>
            <person name="Petersen M."/>
            <person name="Berrin J.G."/>
            <person name="Delaux P.M."/>
            <person name="Dal Grande F."/>
            <person name="Keller J."/>
        </authorList>
    </citation>
    <scope>NUCLEOTIDE SEQUENCE [LARGE SCALE GENOMIC DNA]</scope>
    <source>
        <strain evidence="1 2">SAG 2145</strain>
    </source>
</reference>
<comment type="caution">
    <text evidence="1">The sequence shown here is derived from an EMBL/GenBank/DDBJ whole genome shotgun (WGS) entry which is preliminary data.</text>
</comment>
<protein>
    <submittedName>
        <fullName evidence="1">Uncharacterized protein</fullName>
    </submittedName>
</protein>
<dbReference type="Proteomes" id="UP001438707">
    <property type="component" value="Unassembled WGS sequence"/>
</dbReference>
<dbReference type="EMBL" id="JALJOS010000010">
    <property type="protein sequence ID" value="KAK9833809.1"/>
    <property type="molecule type" value="Genomic_DNA"/>
</dbReference>
<evidence type="ECO:0000313" key="1">
    <source>
        <dbReference type="EMBL" id="KAK9833809.1"/>
    </source>
</evidence>
<gene>
    <name evidence="1" type="ORF">WJX74_006593</name>
</gene>
<proteinExistence type="predicted"/>
<organism evidence="1 2">
    <name type="scientific">Apatococcus lobatus</name>
    <dbReference type="NCBI Taxonomy" id="904363"/>
    <lineage>
        <taxon>Eukaryota</taxon>
        <taxon>Viridiplantae</taxon>
        <taxon>Chlorophyta</taxon>
        <taxon>core chlorophytes</taxon>
        <taxon>Trebouxiophyceae</taxon>
        <taxon>Chlorellales</taxon>
        <taxon>Chlorellaceae</taxon>
        <taxon>Apatococcus</taxon>
    </lineage>
</organism>
<name>A0AAW1RJ40_9CHLO</name>
<keyword evidence="2" id="KW-1185">Reference proteome</keyword>
<sequence length="95" mass="10715">MCPSCRTALCFEAPCESTQRRFRLALGVELCGVNKLTLSWSPLQLLLVLSSLQLPKHLRLRPRLHHSELDQLLQDPPHIASKDSPKFCPLEKIGS</sequence>